<dbReference type="InterPro" id="IPR002509">
    <property type="entry name" value="NODB_dom"/>
</dbReference>
<evidence type="ECO:0000259" key="5">
    <source>
        <dbReference type="PROSITE" id="PS51677"/>
    </source>
</evidence>
<evidence type="ECO:0000256" key="2">
    <source>
        <dbReference type="ARBA" id="ARBA00022801"/>
    </source>
</evidence>
<keyword evidence="1" id="KW-0479">Metal-binding</keyword>
<evidence type="ECO:0000313" key="7">
    <source>
        <dbReference type="Proteomes" id="UP000187074"/>
    </source>
</evidence>
<dbReference type="GO" id="GO:0016020">
    <property type="term" value="C:membrane"/>
    <property type="evidence" value="ECO:0007669"/>
    <property type="project" value="TreeGrafter"/>
</dbReference>
<dbReference type="PANTHER" id="PTHR10587">
    <property type="entry name" value="GLYCOSYL TRANSFERASE-RELATED"/>
    <property type="match status" value="1"/>
</dbReference>
<dbReference type="Pfam" id="PF01522">
    <property type="entry name" value="Polysacc_deac_1"/>
    <property type="match status" value="1"/>
</dbReference>
<dbReference type="InterPro" id="IPR050248">
    <property type="entry name" value="Polysacc_deacetylase_ArnD"/>
</dbReference>
<name>A0A1R1B9E7_PAELA</name>
<dbReference type="GO" id="GO:0046872">
    <property type="term" value="F:metal ion binding"/>
    <property type="evidence" value="ECO:0007669"/>
    <property type="project" value="UniProtKB-KW"/>
</dbReference>
<dbReference type="PANTHER" id="PTHR10587:SF133">
    <property type="entry name" value="CHITIN DEACETYLASE 1-RELATED"/>
    <property type="match status" value="1"/>
</dbReference>
<dbReference type="InterPro" id="IPR037126">
    <property type="entry name" value="PdaC/RsiV-like_sf"/>
</dbReference>
<evidence type="ECO:0000256" key="4">
    <source>
        <dbReference type="SAM" id="Phobius"/>
    </source>
</evidence>
<dbReference type="AlphaFoldDB" id="A0A1R1B9E7"/>
<gene>
    <name evidence="6" type="ORF">BK123_03895</name>
</gene>
<dbReference type="InterPro" id="IPR021729">
    <property type="entry name" value="DUF3298"/>
</dbReference>
<dbReference type="Gene3D" id="3.30.565.40">
    <property type="entry name" value="Fervidobacterium nodosum Rt17-B1 like"/>
    <property type="match status" value="1"/>
</dbReference>
<dbReference type="SUPFAM" id="SSF88713">
    <property type="entry name" value="Glycoside hydrolase/deacetylase"/>
    <property type="match status" value="1"/>
</dbReference>
<dbReference type="STRING" id="1401.BK123_03895"/>
<dbReference type="PROSITE" id="PS51677">
    <property type="entry name" value="NODB"/>
    <property type="match status" value="1"/>
</dbReference>
<dbReference type="RefSeq" id="WP_076321077.1">
    <property type="nucleotide sequence ID" value="NZ_MRTF01000001.1"/>
</dbReference>
<feature type="compositionally biased region" description="Basic and acidic residues" evidence="3">
    <location>
        <begin position="259"/>
        <end position="292"/>
    </location>
</feature>
<dbReference type="GO" id="GO:0016810">
    <property type="term" value="F:hydrolase activity, acting on carbon-nitrogen (but not peptide) bonds"/>
    <property type="evidence" value="ECO:0007669"/>
    <property type="project" value="InterPro"/>
</dbReference>
<feature type="region of interest" description="Disordered" evidence="3">
    <location>
        <begin position="259"/>
        <end position="303"/>
    </location>
</feature>
<dbReference type="EMBL" id="MRTF01000001">
    <property type="protein sequence ID" value="OME96735.1"/>
    <property type="molecule type" value="Genomic_DNA"/>
</dbReference>
<sequence>MKSAKAKITFSILLILGLFVAGYFVNFMLQTNDDYASEADKDEKKIEVSKYPGVDLVTEITEKKKYNIAIHYPKFKSEKLNAEMEGYVSSIKEDFLAKVDDNKKYIKDYAAGLSLSMEIYLVVENMYSIVFSEESYVVGANAQQKAKVYLVDTKKGDFIQTTEIFKDTKQNREQLYSLLNTAFKESKEYSPLLFEGELKRWAEDPNNKFKGMYFTDKSAVYQFDKYEVTAGAAGMPKISIPLDEMQNLLTDEWKEKLQIENDKKDEKDDSKNNTKDKDKPQDTPVKDDDSPKGGKRVALTFDDGPHPKNTLKILDLLEKYDAKATFFMLGNRVDFYPEIVKEVADEGHELGNHTWNHKDLTTLSKVEGIKEVERTNQAIKSAAGRESTAFRPPYGAVNKQVQSAISSPTVFWTIDTLDWKSRNPAAILNIVQENVRDGSIILMHDIHATTAEAVEPILKYLKKEGYEFVKVSEL</sequence>
<keyword evidence="2" id="KW-0378">Hydrolase</keyword>
<keyword evidence="4" id="KW-0812">Transmembrane</keyword>
<keyword evidence="4" id="KW-0472">Membrane</keyword>
<evidence type="ECO:0000313" key="6">
    <source>
        <dbReference type="EMBL" id="OME96735.1"/>
    </source>
</evidence>
<evidence type="ECO:0000256" key="1">
    <source>
        <dbReference type="ARBA" id="ARBA00022723"/>
    </source>
</evidence>
<evidence type="ECO:0000256" key="3">
    <source>
        <dbReference type="SAM" id="MobiDB-lite"/>
    </source>
</evidence>
<accession>A0A1R1B9E7</accession>
<dbReference type="CDD" id="cd10954">
    <property type="entry name" value="CE4_CtAXE_like"/>
    <property type="match status" value="1"/>
</dbReference>
<feature type="domain" description="NodB homology" evidence="5">
    <location>
        <begin position="295"/>
        <end position="469"/>
    </location>
</feature>
<dbReference type="InterPro" id="IPR011330">
    <property type="entry name" value="Glyco_hydro/deAcase_b/a-brl"/>
</dbReference>
<dbReference type="Proteomes" id="UP000187074">
    <property type="component" value="Unassembled WGS sequence"/>
</dbReference>
<dbReference type="GO" id="GO:0005975">
    <property type="term" value="P:carbohydrate metabolic process"/>
    <property type="evidence" value="ECO:0007669"/>
    <property type="project" value="InterPro"/>
</dbReference>
<keyword evidence="4" id="KW-1133">Transmembrane helix</keyword>
<protein>
    <recommendedName>
        <fullName evidence="5">NodB homology domain-containing protein</fullName>
    </recommendedName>
</protein>
<feature type="transmembrane region" description="Helical" evidence="4">
    <location>
        <begin position="12"/>
        <end position="29"/>
    </location>
</feature>
<comment type="caution">
    <text evidence="6">The sequence shown here is derived from an EMBL/GenBank/DDBJ whole genome shotgun (WGS) entry which is preliminary data.</text>
</comment>
<reference evidence="6 7" key="1">
    <citation type="submission" date="2016-11" db="EMBL/GenBank/DDBJ databases">
        <title>Paenibacillus species isolates.</title>
        <authorList>
            <person name="Beno S.M."/>
        </authorList>
    </citation>
    <scope>NUCLEOTIDE SEQUENCE [LARGE SCALE GENOMIC DNA]</scope>
    <source>
        <strain evidence="6 7">FSL F4-0100</strain>
    </source>
</reference>
<organism evidence="6 7">
    <name type="scientific">Paenibacillus lautus</name>
    <name type="common">Bacillus lautus</name>
    <dbReference type="NCBI Taxonomy" id="1401"/>
    <lineage>
        <taxon>Bacteria</taxon>
        <taxon>Bacillati</taxon>
        <taxon>Bacillota</taxon>
        <taxon>Bacilli</taxon>
        <taxon>Bacillales</taxon>
        <taxon>Paenibacillaceae</taxon>
        <taxon>Paenibacillus</taxon>
    </lineage>
</organism>
<dbReference type="Gene3D" id="3.20.20.370">
    <property type="entry name" value="Glycoside hydrolase/deacetylase"/>
    <property type="match status" value="1"/>
</dbReference>
<proteinExistence type="predicted"/>
<dbReference type="Pfam" id="PF11738">
    <property type="entry name" value="DUF3298"/>
    <property type="match status" value="1"/>
</dbReference>
<dbReference type="Gene3D" id="3.90.640.20">
    <property type="entry name" value="Heat-shock cognate protein, ATPase"/>
    <property type="match status" value="1"/>
</dbReference>